<sequence length="228" mass="24427">MSRLPPILPPSAGPYHTYSSPKLSSSHPLGTSSPTGSPRPFLTHHLPGALSPYRDSVARFSQLGSPRISSLSRDATSALHNAYPTSASRPTSPSPNSRGSRSPSPSGSSDRSDASRASARKRARRNAHRDEDDNDDDEAGPASTNALQIVGKRPLSDGHASDSHIEESNERSALRPTLDTKSEYAPVSGFPDSSSASVRRSRRRWWQSSLSGPRRRQGPGVASPPMRS</sequence>
<evidence type="ECO:0000256" key="1">
    <source>
        <dbReference type="SAM" id="MobiDB-lite"/>
    </source>
</evidence>
<keyword evidence="3" id="KW-1185">Reference proteome</keyword>
<dbReference type="AlphaFoldDB" id="A0A5C3FCZ3"/>
<reference evidence="2 3" key="1">
    <citation type="submission" date="2018-03" db="EMBL/GenBank/DDBJ databases">
        <authorList>
            <person name="Guldener U."/>
        </authorList>
    </citation>
    <scope>NUCLEOTIDE SEQUENCE [LARGE SCALE GENOMIC DNA]</scope>
    <source>
        <strain evidence="2 3">DAOM196992</strain>
    </source>
</reference>
<evidence type="ECO:0000313" key="3">
    <source>
        <dbReference type="Proteomes" id="UP000323386"/>
    </source>
</evidence>
<feature type="compositionally biased region" description="Low complexity" evidence="1">
    <location>
        <begin position="84"/>
        <end position="109"/>
    </location>
</feature>
<feature type="compositionally biased region" description="Pro residues" evidence="1">
    <location>
        <begin position="1"/>
        <end position="12"/>
    </location>
</feature>
<proteinExistence type="predicted"/>
<feature type="region of interest" description="Disordered" evidence="1">
    <location>
        <begin position="66"/>
        <end position="228"/>
    </location>
</feature>
<feature type="compositionally biased region" description="Basic residues" evidence="1">
    <location>
        <begin position="118"/>
        <end position="127"/>
    </location>
</feature>
<feature type="region of interest" description="Disordered" evidence="1">
    <location>
        <begin position="1"/>
        <end position="51"/>
    </location>
</feature>
<evidence type="ECO:0000313" key="2">
    <source>
        <dbReference type="EMBL" id="SPO41219.1"/>
    </source>
</evidence>
<dbReference type="EMBL" id="OOIP01000025">
    <property type="protein sequence ID" value="SPO41219.1"/>
    <property type="molecule type" value="Genomic_DNA"/>
</dbReference>
<protein>
    <submittedName>
        <fullName evidence="2">Uncharacterized protein</fullName>
    </submittedName>
</protein>
<organism evidence="2 3">
    <name type="scientific">Pseudozyma flocculosa</name>
    <dbReference type="NCBI Taxonomy" id="84751"/>
    <lineage>
        <taxon>Eukaryota</taxon>
        <taxon>Fungi</taxon>
        <taxon>Dikarya</taxon>
        <taxon>Basidiomycota</taxon>
        <taxon>Ustilaginomycotina</taxon>
        <taxon>Ustilaginomycetes</taxon>
        <taxon>Ustilaginales</taxon>
        <taxon>Ustilaginaceae</taxon>
        <taxon>Pseudozyma</taxon>
    </lineage>
</organism>
<feature type="compositionally biased region" description="Polar residues" evidence="1">
    <location>
        <begin position="17"/>
        <end position="36"/>
    </location>
</feature>
<dbReference type="Proteomes" id="UP000323386">
    <property type="component" value="Unassembled WGS sequence"/>
</dbReference>
<dbReference type="OrthoDB" id="2555793at2759"/>
<gene>
    <name evidence="2" type="ORF">PSFLO_06701</name>
</gene>
<accession>A0A5C3FCZ3</accession>
<name>A0A5C3FCZ3_9BASI</name>
<feature type="compositionally biased region" description="Basic and acidic residues" evidence="1">
    <location>
        <begin position="154"/>
        <end position="182"/>
    </location>
</feature>
<feature type="compositionally biased region" description="Polar residues" evidence="1">
    <location>
        <begin position="66"/>
        <end position="79"/>
    </location>
</feature>